<dbReference type="AlphaFoldDB" id="M7Z9F4"/>
<sequence>MALGAPPIISSLLRSVPLFLFLLPPDGIVPVVAHASHSSSSSSSPPTQVQPSHIASPELPFPSTIDLWSEQVGRGSSDVIPSMFWTSPPQDIKEKW</sequence>
<gene>
    <name evidence="3" type="ORF">TRIUR3_22651</name>
</gene>
<evidence type="ECO:0000256" key="2">
    <source>
        <dbReference type="SAM" id="SignalP"/>
    </source>
</evidence>
<organism evidence="3">
    <name type="scientific">Triticum urartu</name>
    <name type="common">Red wild einkorn</name>
    <name type="synonym">Crithodium urartu</name>
    <dbReference type="NCBI Taxonomy" id="4572"/>
    <lineage>
        <taxon>Eukaryota</taxon>
        <taxon>Viridiplantae</taxon>
        <taxon>Streptophyta</taxon>
        <taxon>Embryophyta</taxon>
        <taxon>Tracheophyta</taxon>
        <taxon>Spermatophyta</taxon>
        <taxon>Magnoliopsida</taxon>
        <taxon>Liliopsida</taxon>
        <taxon>Poales</taxon>
        <taxon>Poaceae</taxon>
        <taxon>BOP clade</taxon>
        <taxon>Pooideae</taxon>
        <taxon>Triticodae</taxon>
        <taxon>Triticeae</taxon>
        <taxon>Triticinae</taxon>
        <taxon>Triticum</taxon>
    </lineage>
</organism>
<feature type="chain" id="PRO_5011944850" evidence="2">
    <location>
        <begin position="16"/>
        <end position="96"/>
    </location>
</feature>
<feature type="compositionally biased region" description="Low complexity" evidence="1">
    <location>
        <begin position="34"/>
        <end position="52"/>
    </location>
</feature>
<feature type="region of interest" description="Disordered" evidence="1">
    <location>
        <begin position="34"/>
        <end position="58"/>
    </location>
</feature>
<feature type="signal peptide" evidence="2">
    <location>
        <begin position="1"/>
        <end position="15"/>
    </location>
</feature>
<proteinExistence type="predicted"/>
<dbReference type="EMBL" id="KD155511">
    <property type="protein sequence ID" value="EMS56657.1"/>
    <property type="molecule type" value="Genomic_DNA"/>
</dbReference>
<protein>
    <submittedName>
        <fullName evidence="3">Uncharacterized protein</fullName>
    </submittedName>
</protein>
<name>M7Z9F4_TRIUA</name>
<reference evidence="3" key="1">
    <citation type="journal article" date="2013" name="Nature">
        <title>Draft genome of the wheat A-genome progenitor Triticum urartu.</title>
        <authorList>
            <person name="Ling H.Q."/>
            <person name="Zhao S."/>
            <person name="Liu D."/>
            <person name="Wang J."/>
            <person name="Sun H."/>
            <person name="Zhang C."/>
            <person name="Fan H."/>
            <person name="Li D."/>
            <person name="Dong L."/>
            <person name="Tao Y."/>
            <person name="Gao C."/>
            <person name="Wu H."/>
            <person name="Li Y."/>
            <person name="Cui Y."/>
            <person name="Guo X."/>
            <person name="Zheng S."/>
            <person name="Wang B."/>
            <person name="Yu K."/>
            <person name="Liang Q."/>
            <person name="Yang W."/>
            <person name="Lou X."/>
            <person name="Chen J."/>
            <person name="Feng M."/>
            <person name="Jian J."/>
            <person name="Zhang X."/>
            <person name="Luo G."/>
            <person name="Jiang Y."/>
            <person name="Liu J."/>
            <person name="Wang Z."/>
            <person name="Sha Y."/>
            <person name="Zhang B."/>
            <person name="Wu H."/>
            <person name="Tang D."/>
            <person name="Shen Q."/>
            <person name="Xue P."/>
            <person name="Zou S."/>
            <person name="Wang X."/>
            <person name="Liu X."/>
            <person name="Wang F."/>
            <person name="Yang Y."/>
            <person name="An X."/>
            <person name="Dong Z."/>
            <person name="Zhang K."/>
            <person name="Zhang X."/>
            <person name="Luo M.C."/>
            <person name="Dvorak J."/>
            <person name="Tong Y."/>
            <person name="Wang J."/>
            <person name="Yang H."/>
            <person name="Li Z."/>
            <person name="Wang D."/>
            <person name="Zhang A."/>
            <person name="Wang J."/>
        </authorList>
    </citation>
    <scope>NUCLEOTIDE SEQUENCE</scope>
</reference>
<evidence type="ECO:0000313" key="3">
    <source>
        <dbReference type="EMBL" id="EMS56657.1"/>
    </source>
</evidence>
<accession>M7Z9F4</accession>
<evidence type="ECO:0000256" key="1">
    <source>
        <dbReference type="SAM" id="MobiDB-lite"/>
    </source>
</evidence>
<keyword evidence="2" id="KW-0732">Signal</keyword>